<dbReference type="Proteomes" id="UP000644020">
    <property type="component" value="Unassembled WGS sequence"/>
</dbReference>
<dbReference type="EMBL" id="BMUL01000004">
    <property type="protein sequence ID" value="GHA76845.1"/>
    <property type="molecule type" value="Genomic_DNA"/>
</dbReference>
<evidence type="ECO:0008006" key="3">
    <source>
        <dbReference type="Google" id="ProtNLM"/>
    </source>
</evidence>
<dbReference type="InterPro" id="IPR037883">
    <property type="entry name" value="Knr4/Smi1-like_sf"/>
</dbReference>
<keyword evidence="2" id="KW-1185">Reference proteome</keyword>
<protein>
    <recommendedName>
        <fullName evidence="3">Knr4/Smi1-like domain-containing protein</fullName>
    </recommendedName>
</protein>
<evidence type="ECO:0000313" key="2">
    <source>
        <dbReference type="Proteomes" id="UP000644020"/>
    </source>
</evidence>
<dbReference type="RefSeq" id="WP_229849683.1">
    <property type="nucleotide sequence ID" value="NZ_BMUL01000004.1"/>
</dbReference>
<comment type="caution">
    <text evidence="1">The sequence shown here is derived from an EMBL/GenBank/DDBJ whole genome shotgun (WGS) entry which is preliminary data.</text>
</comment>
<dbReference type="AlphaFoldDB" id="A0A918W7D4"/>
<sequence>MSPSARTAEAPDAAGPLAGLVRLCPPPAARPPAVDWAGTEAALGTALPADYRHLVETYGCGVFDETVWLLAPGADRPDHDLLAQTAEREEILRGLWDYADEEPPAELAEPGSRVVPWAFEEGSGAFLYWLVRPGRHPDTWTVLYNEGRGPLWEAHGTGCAAFLHGVLAGTVETAYFGYLYEVHKPVEHRFEPVAEALGG</sequence>
<proteinExistence type="predicted"/>
<reference evidence="1" key="1">
    <citation type="journal article" date="2014" name="Int. J. Syst. Evol. Microbiol.">
        <title>Complete genome sequence of Corynebacterium casei LMG S-19264T (=DSM 44701T), isolated from a smear-ripened cheese.</title>
        <authorList>
            <consortium name="US DOE Joint Genome Institute (JGI-PGF)"/>
            <person name="Walter F."/>
            <person name="Albersmeier A."/>
            <person name="Kalinowski J."/>
            <person name="Ruckert C."/>
        </authorList>
    </citation>
    <scope>NUCLEOTIDE SEQUENCE</scope>
    <source>
        <strain evidence="1">JCM 4518</strain>
    </source>
</reference>
<accession>A0A918W7D4</accession>
<dbReference type="SUPFAM" id="SSF160631">
    <property type="entry name" value="SMI1/KNR4-like"/>
    <property type="match status" value="1"/>
</dbReference>
<organism evidence="1 2">
    <name type="scientific">Streptomyces termitum</name>
    <dbReference type="NCBI Taxonomy" id="67368"/>
    <lineage>
        <taxon>Bacteria</taxon>
        <taxon>Bacillati</taxon>
        <taxon>Actinomycetota</taxon>
        <taxon>Actinomycetes</taxon>
        <taxon>Kitasatosporales</taxon>
        <taxon>Streptomycetaceae</taxon>
        <taxon>Streptomyces</taxon>
    </lineage>
</organism>
<reference evidence="1" key="2">
    <citation type="submission" date="2020-09" db="EMBL/GenBank/DDBJ databases">
        <authorList>
            <person name="Sun Q."/>
            <person name="Ohkuma M."/>
        </authorList>
    </citation>
    <scope>NUCLEOTIDE SEQUENCE</scope>
    <source>
        <strain evidence="1">JCM 4518</strain>
    </source>
</reference>
<name>A0A918W7D4_9ACTN</name>
<gene>
    <name evidence="1" type="ORF">GCM10010305_19580</name>
</gene>
<evidence type="ECO:0000313" key="1">
    <source>
        <dbReference type="EMBL" id="GHA76845.1"/>
    </source>
</evidence>